<dbReference type="PANTHER" id="PTHR30523:SF6">
    <property type="entry name" value="PHOSPHOENOLPYRUVATE CARBOXYLASE"/>
    <property type="match status" value="1"/>
</dbReference>
<dbReference type="EC" id="4.1.1.31" evidence="4 10"/>
<dbReference type="InterPro" id="IPR022805">
    <property type="entry name" value="PEP_COase_bac/pln-type"/>
</dbReference>
<evidence type="ECO:0000256" key="6">
    <source>
        <dbReference type="ARBA" id="ARBA00022842"/>
    </source>
</evidence>
<feature type="active site" evidence="10 12">
    <location>
        <position position="545"/>
    </location>
</feature>
<dbReference type="EMBL" id="JAXIVU010000014">
    <property type="protein sequence ID" value="MDY7219920.1"/>
    <property type="molecule type" value="Genomic_DNA"/>
</dbReference>
<evidence type="ECO:0000256" key="5">
    <source>
        <dbReference type="ARBA" id="ARBA00022419"/>
    </source>
</evidence>
<comment type="catalytic activity">
    <reaction evidence="9 10">
        <text>oxaloacetate + phosphate = phosphoenolpyruvate + hydrogencarbonate</text>
        <dbReference type="Rhea" id="RHEA:28370"/>
        <dbReference type="ChEBI" id="CHEBI:16452"/>
        <dbReference type="ChEBI" id="CHEBI:17544"/>
        <dbReference type="ChEBI" id="CHEBI:43474"/>
        <dbReference type="ChEBI" id="CHEBI:58702"/>
        <dbReference type="EC" id="4.1.1.31"/>
    </reaction>
</comment>
<keyword evidence="8 10" id="KW-0120">Carbon dioxide fixation</keyword>
<dbReference type="Pfam" id="PF00311">
    <property type="entry name" value="PEPcase"/>
    <property type="match status" value="1"/>
</dbReference>
<accession>A0ABU5GSG3</accession>
<evidence type="ECO:0000256" key="4">
    <source>
        <dbReference type="ARBA" id="ARBA00012305"/>
    </source>
</evidence>
<dbReference type="InterPro" id="IPR015813">
    <property type="entry name" value="Pyrv/PenolPyrv_kinase-like_dom"/>
</dbReference>
<evidence type="ECO:0000256" key="11">
    <source>
        <dbReference type="PROSITE-ProRule" id="PRU10111"/>
    </source>
</evidence>
<dbReference type="Proteomes" id="UP001294570">
    <property type="component" value="Unassembled WGS sequence"/>
</dbReference>
<evidence type="ECO:0000313" key="14">
    <source>
        <dbReference type="Proteomes" id="UP001294570"/>
    </source>
</evidence>
<reference evidence="13 14" key="1">
    <citation type="submission" date="2023-12" db="EMBL/GenBank/DDBJ databases">
        <title>Denitrificimonas halotolerans sp. nov.,a novel species isolated from landfill leachate.</title>
        <authorList>
            <person name="Wang S."/>
        </authorList>
    </citation>
    <scope>NUCLEOTIDE SEQUENCE [LARGE SCALE GENOMIC DNA]</scope>
    <source>
        <strain evidence="13 14">JX-1</strain>
    </source>
</reference>
<sequence length="878" mass="98238">MIPIDSRLREHVHLLGELLGSTMSEQRGEEFLEKIERIRTGAKAARRGSEDGRQQMTDTLDQLSEDELLPVARGFNQFLNLANIADQYHLMRRRRSDEEPAFEDLMLASLLERLKAVGHTPQKLSQAVADLDIELVLTAHPTEVSRRTLIMKYDMIAQQLAALDHTDLTANEREKIIAKLRSLITEVWHTTEIRSEQPTPVDEARWGFAVIERSLWEAIPNVLRHVDQTLEAAGGEKLPITATPIRFSTWMGGDRDGNPNVTARVTRVVLLLARWIAADLFLRDISRLTAELSMLNGSAELMALVGETDEPYRVLLKRLRARLRNTRAELQDAISNGKPLSATVMRDTNELLEPLLLCYRSLHECGMGLIADGDLLDTIRRATTFGLSLVRLDIRQDAERHTSALSEITQWLGLGDYAQWNEEQRQAFLLAELENRRPLLSTAFTPSADTQEVLETCQVVAQAAADALGSYVISMASAPSDVLAVQLLLKEAGLRRAMRIAPLFETQDDLHNAAGVIDQLLSLKDYRESLAGPQEVMIGYSDSAKDAGTTAAAWSQYRAQEELVAVCEKQGVELILFHGRGGTVGRGGGPAHEAILSQPPGSVAGRFRTTEQGEVIRYKYGLPEVAAQNLNLYLASVLEATLLPPPEPKESWRAVMERLAADGLAAYRKTVREEPHFVDYFRQATPEQELGRLPLGSRPARRRTGGIESLRAIPWIFAWTQTRMMLPAWLGWETALQKAVERQEEAVLAEMRDQWPFFRARIDMLEMVLLKADSGIARLYDERLVKDELRGFGEQLYVHLEQAVEQVLNLTGEAHLLERHPQVRASISVRDTYLDPLHLLQVELLARSREQGDEICPAIEQALLVTVAGIAAGLRNTG</sequence>
<dbReference type="NCBIfam" id="NF000584">
    <property type="entry name" value="PRK00009.1"/>
    <property type="match status" value="1"/>
</dbReference>
<dbReference type="InterPro" id="IPR018129">
    <property type="entry name" value="PEP_COase_Lys_AS"/>
</dbReference>
<evidence type="ECO:0000256" key="10">
    <source>
        <dbReference type="HAMAP-Rule" id="MF_00595"/>
    </source>
</evidence>
<dbReference type="PROSITE" id="PS00781">
    <property type="entry name" value="PEPCASE_1"/>
    <property type="match status" value="1"/>
</dbReference>
<gene>
    <name evidence="10 13" type="primary">ppc</name>
    <name evidence="13" type="ORF">TOI97_10135</name>
</gene>
<evidence type="ECO:0000256" key="3">
    <source>
        <dbReference type="ARBA" id="ARBA00008346"/>
    </source>
</evidence>
<comment type="function">
    <text evidence="2 10">Forms oxaloacetate, a four-carbon dicarboxylic acid source for the tricarboxylic acid cycle.</text>
</comment>
<dbReference type="HAMAP" id="MF_00595">
    <property type="entry name" value="PEPcase_type1"/>
    <property type="match status" value="1"/>
</dbReference>
<comment type="subunit">
    <text evidence="10">Homotetramer.</text>
</comment>
<evidence type="ECO:0000256" key="8">
    <source>
        <dbReference type="ARBA" id="ARBA00023300"/>
    </source>
</evidence>
<evidence type="ECO:0000256" key="2">
    <source>
        <dbReference type="ARBA" id="ARBA00003670"/>
    </source>
</evidence>
<dbReference type="RefSeq" id="WP_321554005.1">
    <property type="nucleotide sequence ID" value="NZ_JAXIVU010000014.1"/>
</dbReference>
<dbReference type="SUPFAM" id="SSF51621">
    <property type="entry name" value="Phosphoenolpyruvate/pyruvate domain"/>
    <property type="match status" value="1"/>
</dbReference>
<comment type="cofactor">
    <cofactor evidence="1 10">
        <name>Mg(2+)</name>
        <dbReference type="ChEBI" id="CHEBI:18420"/>
    </cofactor>
</comment>
<organism evidence="13 14">
    <name type="scientific">Denitrificimonas halotolerans</name>
    <dbReference type="NCBI Taxonomy" id="3098930"/>
    <lineage>
        <taxon>Bacteria</taxon>
        <taxon>Pseudomonadati</taxon>
        <taxon>Pseudomonadota</taxon>
        <taxon>Gammaproteobacteria</taxon>
        <taxon>Pseudomonadales</taxon>
        <taxon>Pseudomonadaceae</taxon>
        <taxon>Denitrificimonas</taxon>
    </lineage>
</organism>
<keyword evidence="7 10" id="KW-0456">Lyase</keyword>
<evidence type="ECO:0000313" key="13">
    <source>
        <dbReference type="EMBL" id="MDY7219920.1"/>
    </source>
</evidence>
<evidence type="ECO:0000256" key="7">
    <source>
        <dbReference type="ARBA" id="ARBA00023239"/>
    </source>
</evidence>
<feature type="active site" evidence="10 11">
    <location>
        <position position="140"/>
    </location>
</feature>
<keyword evidence="14" id="KW-1185">Reference proteome</keyword>
<protein>
    <recommendedName>
        <fullName evidence="5 10">Phosphoenolpyruvate carboxylase</fullName>
        <shortName evidence="10">PEPC</shortName>
        <shortName evidence="10">PEPCase</shortName>
        <ecNumber evidence="4 10">4.1.1.31</ecNumber>
    </recommendedName>
</protein>
<comment type="caution">
    <text evidence="13">The sequence shown here is derived from an EMBL/GenBank/DDBJ whole genome shotgun (WGS) entry which is preliminary data.</text>
</comment>
<keyword evidence="6 10" id="KW-0460">Magnesium</keyword>
<dbReference type="PANTHER" id="PTHR30523">
    <property type="entry name" value="PHOSPHOENOLPYRUVATE CARBOXYLASE"/>
    <property type="match status" value="1"/>
</dbReference>
<dbReference type="PRINTS" id="PR00150">
    <property type="entry name" value="PEPCARBXLASE"/>
</dbReference>
<evidence type="ECO:0000256" key="12">
    <source>
        <dbReference type="PROSITE-ProRule" id="PRU10112"/>
    </source>
</evidence>
<comment type="similarity">
    <text evidence="3 10">Belongs to the PEPCase type 1 family.</text>
</comment>
<proteinExistence type="inferred from homology"/>
<dbReference type="GO" id="GO:0008964">
    <property type="term" value="F:phosphoenolpyruvate carboxylase activity"/>
    <property type="evidence" value="ECO:0007669"/>
    <property type="project" value="UniProtKB-EC"/>
</dbReference>
<dbReference type="PROSITE" id="PS00393">
    <property type="entry name" value="PEPCASE_2"/>
    <property type="match status" value="1"/>
</dbReference>
<evidence type="ECO:0000256" key="1">
    <source>
        <dbReference type="ARBA" id="ARBA00001946"/>
    </source>
</evidence>
<evidence type="ECO:0000256" key="9">
    <source>
        <dbReference type="ARBA" id="ARBA00048995"/>
    </source>
</evidence>
<dbReference type="InterPro" id="IPR021135">
    <property type="entry name" value="PEP_COase"/>
</dbReference>
<dbReference type="Gene3D" id="1.20.1440.90">
    <property type="entry name" value="Phosphoenolpyruvate/pyruvate domain"/>
    <property type="match status" value="1"/>
</dbReference>
<dbReference type="InterPro" id="IPR033129">
    <property type="entry name" value="PEPCASE_His_AS"/>
</dbReference>
<name>A0ABU5GSG3_9GAMM</name>